<organism evidence="2 3">
    <name type="scientific">Armillaria gallica</name>
    <name type="common">Bulbous honey fungus</name>
    <name type="synonym">Armillaria bulbosa</name>
    <dbReference type="NCBI Taxonomy" id="47427"/>
    <lineage>
        <taxon>Eukaryota</taxon>
        <taxon>Fungi</taxon>
        <taxon>Dikarya</taxon>
        <taxon>Basidiomycota</taxon>
        <taxon>Agaricomycotina</taxon>
        <taxon>Agaricomycetes</taxon>
        <taxon>Agaricomycetidae</taxon>
        <taxon>Agaricales</taxon>
        <taxon>Marasmiineae</taxon>
        <taxon>Physalacriaceae</taxon>
        <taxon>Armillaria</taxon>
    </lineage>
</organism>
<sequence length="417" mass="45676">MAKPSVVKDAASLRHDALSSYETAIALLQHKVNFSPDVDSTSKDVDEWIADAYVQWLICSNFWREAGIKRQDWNDIEASSRALAIDAAVRPNIILGPDPNFLCEGTDDEEEQVQEDLVEAGHVDKEVAGTNSEDDSPGNNSPSPVQHKPMNVDRARMRVPALLLQIKLVTFVTSQGFHSPAIPPAPSQDLRHSVHLHTSPINPDAAYLKTLLGPKSDAKKKKKDSKCKDKAAETAIPHKQKLKSTVVKDKVICAMPAVCKWGPGPSKPPAVTLGISYGSFREKVPLSAKAIKNGLKSIGILEVEEDFGEFVKVDGWYWNKDVAPFIETLNAFKRAFDTLAQHADSIKDILVNYMASLHALTQLNSLQVQARHLHECANFDDDVEDGVEGNGDDKDEAPEDVAEGVAGPSKKRKHKSG</sequence>
<evidence type="ECO:0000313" key="2">
    <source>
        <dbReference type="EMBL" id="PBK83237.1"/>
    </source>
</evidence>
<dbReference type="EMBL" id="KZ293708">
    <property type="protein sequence ID" value="PBK83237.1"/>
    <property type="molecule type" value="Genomic_DNA"/>
</dbReference>
<feature type="region of interest" description="Disordered" evidence="1">
    <location>
        <begin position="381"/>
        <end position="417"/>
    </location>
</feature>
<protein>
    <submittedName>
        <fullName evidence="2">Uncharacterized protein</fullName>
    </submittedName>
</protein>
<keyword evidence="3" id="KW-1185">Reference proteome</keyword>
<dbReference type="Proteomes" id="UP000217790">
    <property type="component" value="Unassembled WGS sequence"/>
</dbReference>
<dbReference type="AlphaFoldDB" id="A0A2H3D2J6"/>
<accession>A0A2H3D2J6</accession>
<dbReference type="OrthoDB" id="3053093at2759"/>
<gene>
    <name evidence="2" type="ORF">ARMGADRAFT_1089583</name>
</gene>
<name>A0A2H3D2J6_ARMGA</name>
<evidence type="ECO:0000256" key="1">
    <source>
        <dbReference type="SAM" id="MobiDB-lite"/>
    </source>
</evidence>
<feature type="region of interest" description="Disordered" evidence="1">
    <location>
        <begin position="128"/>
        <end position="151"/>
    </location>
</feature>
<reference evidence="3" key="1">
    <citation type="journal article" date="2017" name="Nat. Ecol. Evol.">
        <title>Genome expansion and lineage-specific genetic innovations in the forest pathogenic fungi Armillaria.</title>
        <authorList>
            <person name="Sipos G."/>
            <person name="Prasanna A.N."/>
            <person name="Walter M.C."/>
            <person name="O'Connor E."/>
            <person name="Balint B."/>
            <person name="Krizsan K."/>
            <person name="Kiss B."/>
            <person name="Hess J."/>
            <person name="Varga T."/>
            <person name="Slot J."/>
            <person name="Riley R."/>
            <person name="Boka B."/>
            <person name="Rigling D."/>
            <person name="Barry K."/>
            <person name="Lee J."/>
            <person name="Mihaltcheva S."/>
            <person name="LaButti K."/>
            <person name="Lipzen A."/>
            <person name="Waldron R."/>
            <person name="Moloney N.M."/>
            <person name="Sperisen C."/>
            <person name="Kredics L."/>
            <person name="Vagvoelgyi C."/>
            <person name="Patrignani A."/>
            <person name="Fitzpatrick D."/>
            <person name="Nagy I."/>
            <person name="Doyle S."/>
            <person name="Anderson J.B."/>
            <person name="Grigoriev I.V."/>
            <person name="Gueldener U."/>
            <person name="Muensterkoetter M."/>
            <person name="Nagy L.G."/>
        </authorList>
    </citation>
    <scope>NUCLEOTIDE SEQUENCE [LARGE SCALE GENOMIC DNA]</scope>
    <source>
        <strain evidence="3">Ar21-2</strain>
    </source>
</reference>
<proteinExistence type="predicted"/>
<evidence type="ECO:0000313" key="3">
    <source>
        <dbReference type="Proteomes" id="UP000217790"/>
    </source>
</evidence>
<feature type="compositionally biased region" description="Acidic residues" evidence="1">
    <location>
        <begin position="393"/>
        <end position="402"/>
    </location>
</feature>
<dbReference type="InParanoid" id="A0A2H3D2J6"/>